<dbReference type="EMBL" id="LR797179">
    <property type="protein sequence ID" value="CAB4191896.1"/>
    <property type="molecule type" value="Genomic_DNA"/>
</dbReference>
<proteinExistence type="predicted"/>
<accession>A0A6J5RBG2</accession>
<protein>
    <submittedName>
        <fullName evidence="1">Uncharacterized protein</fullName>
    </submittedName>
</protein>
<reference evidence="1" key="1">
    <citation type="submission" date="2020-05" db="EMBL/GenBank/DDBJ databases">
        <authorList>
            <person name="Chiriac C."/>
            <person name="Salcher M."/>
            <person name="Ghai R."/>
            <person name="Kavagutti S V."/>
        </authorList>
    </citation>
    <scope>NUCLEOTIDE SEQUENCE</scope>
</reference>
<evidence type="ECO:0000313" key="1">
    <source>
        <dbReference type="EMBL" id="CAB4191896.1"/>
    </source>
</evidence>
<name>A0A6J5RBG2_9CAUD</name>
<gene>
    <name evidence="1" type="ORF">UFOVP1230_22</name>
</gene>
<organism evidence="1">
    <name type="scientific">uncultured Caudovirales phage</name>
    <dbReference type="NCBI Taxonomy" id="2100421"/>
    <lineage>
        <taxon>Viruses</taxon>
        <taxon>Duplodnaviria</taxon>
        <taxon>Heunggongvirae</taxon>
        <taxon>Uroviricota</taxon>
        <taxon>Caudoviricetes</taxon>
        <taxon>Peduoviridae</taxon>
        <taxon>Maltschvirus</taxon>
        <taxon>Maltschvirus maltsch</taxon>
    </lineage>
</organism>
<sequence length="63" mass="7229">MANKTRTQDAIESAMEVISEFIGGYKKLTDAEWRIIQLRMEIVATSAETDMLSEQYNKRCAEL</sequence>